<dbReference type="EMBL" id="MABE01000491">
    <property type="protein sequence ID" value="OUS39949.1"/>
    <property type="molecule type" value="Genomic_DNA"/>
</dbReference>
<gene>
    <name evidence="2" type="ORF">A9R00_08525</name>
</gene>
<evidence type="ECO:0000256" key="1">
    <source>
        <dbReference type="SAM" id="SignalP"/>
    </source>
</evidence>
<evidence type="ECO:0008006" key="4">
    <source>
        <dbReference type="Google" id="ProtNLM"/>
    </source>
</evidence>
<protein>
    <recommendedName>
        <fullName evidence="4">Lipoprotein</fullName>
    </recommendedName>
</protein>
<dbReference type="PROSITE" id="PS51257">
    <property type="entry name" value="PROKAR_LIPOPROTEIN"/>
    <property type="match status" value="1"/>
</dbReference>
<evidence type="ECO:0000313" key="2">
    <source>
        <dbReference type="EMBL" id="OUS39949.1"/>
    </source>
</evidence>
<accession>A0A1Y5HRP1</accession>
<keyword evidence="1" id="KW-0732">Signal</keyword>
<comment type="caution">
    <text evidence="2">The sequence shown here is derived from an EMBL/GenBank/DDBJ whole genome shotgun (WGS) entry which is preliminary data.</text>
</comment>
<evidence type="ECO:0000313" key="3">
    <source>
        <dbReference type="Proteomes" id="UP000227088"/>
    </source>
</evidence>
<name>A0A1Y5HRP1_OLEAN</name>
<proteinExistence type="predicted"/>
<dbReference type="AlphaFoldDB" id="A0A1Y5HRP1"/>
<organism evidence="2 3">
    <name type="scientific">Oleispira antarctica</name>
    <dbReference type="NCBI Taxonomy" id="188908"/>
    <lineage>
        <taxon>Bacteria</taxon>
        <taxon>Pseudomonadati</taxon>
        <taxon>Pseudomonadota</taxon>
        <taxon>Gammaproteobacteria</taxon>
        <taxon>Oceanospirillales</taxon>
        <taxon>Oceanospirillaceae</taxon>
        <taxon>Oleispira</taxon>
    </lineage>
</organism>
<feature type="chain" id="PRO_5012486667" description="Lipoprotein" evidence="1">
    <location>
        <begin position="21"/>
        <end position="116"/>
    </location>
</feature>
<dbReference type="Proteomes" id="UP000227088">
    <property type="component" value="Unassembled WGS sequence"/>
</dbReference>
<reference evidence="3" key="1">
    <citation type="journal article" date="2017" name="Proc. Natl. Acad. Sci. U.S.A.">
        <title>Simulation of Deepwater Horizon oil plume reveals substrate specialization within a complex community of hydrocarbon degraders.</title>
        <authorList>
            <person name="Hu P."/>
            <person name="Dubinsky E.A."/>
            <person name="Probst A.J."/>
            <person name="Wang J."/>
            <person name="Sieber C.M.K."/>
            <person name="Tom L.M."/>
            <person name="Gardinali P."/>
            <person name="Banfield J.F."/>
            <person name="Atlas R.M."/>
            <person name="Andersen G.L."/>
        </authorList>
    </citation>
    <scope>NUCLEOTIDE SEQUENCE [LARGE SCALE GENOMIC DNA]</scope>
</reference>
<feature type="non-terminal residue" evidence="2">
    <location>
        <position position="116"/>
    </location>
</feature>
<sequence>MNFSRTFCASALVMSLAACVGGGSQQSSVPDCTYPDSPQAAAPGWVCDEPVEGLAVSAVGSANKSAAGLNFMKQQAMTAARVQLAQMMKVEVQNMVKQFVETTGVADNETVDKVNS</sequence>
<feature type="signal peptide" evidence="1">
    <location>
        <begin position="1"/>
        <end position="20"/>
    </location>
</feature>